<reference evidence="2" key="1">
    <citation type="journal article" date="2023" name="Nat. Plants">
        <title>Single-cell RNA sequencing provides a high-resolution roadmap for understanding the multicellular compartmentation of specialized metabolism.</title>
        <authorList>
            <person name="Sun S."/>
            <person name="Shen X."/>
            <person name="Li Y."/>
            <person name="Li Y."/>
            <person name="Wang S."/>
            <person name="Li R."/>
            <person name="Zhang H."/>
            <person name="Shen G."/>
            <person name="Guo B."/>
            <person name="Wei J."/>
            <person name="Xu J."/>
            <person name="St-Pierre B."/>
            <person name="Chen S."/>
            <person name="Sun C."/>
        </authorList>
    </citation>
    <scope>NUCLEOTIDE SEQUENCE [LARGE SCALE GENOMIC DNA]</scope>
</reference>
<dbReference type="Proteomes" id="UP001060085">
    <property type="component" value="Linkage Group LG02"/>
</dbReference>
<protein>
    <submittedName>
        <fullName evidence="1">Uncharacterized protein</fullName>
    </submittedName>
</protein>
<proteinExistence type="predicted"/>
<evidence type="ECO:0000313" key="2">
    <source>
        <dbReference type="Proteomes" id="UP001060085"/>
    </source>
</evidence>
<name>A0ACC0BSA2_CATRO</name>
<comment type="caution">
    <text evidence="1">The sequence shown here is derived from an EMBL/GenBank/DDBJ whole genome shotgun (WGS) entry which is preliminary data.</text>
</comment>
<organism evidence="1 2">
    <name type="scientific">Catharanthus roseus</name>
    <name type="common">Madagascar periwinkle</name>
    <name type="synonym">Vinca rosea</name>
    <dbReference type="NCBI Taxonomy" id="4058"/>
    <lineage>
        <taxon>Eukaryota</taxon>
        <taxon>Viridiplantae</taxon>
        <taxon>Streptophyta</taxon>
        <taxon>Embryophyta</taxon>
        <taxon>Tracheophyta</taxon>
        <taxon>Spermatophyta</taxon>
        <taxon>Magnoliopsida</taxon>
        <taxon>eudicotyledons</taxon>
        <taxon>Gunneridae</taxon>
        <taxon>Pentapetalae</taxon>
        <taxon>asterids</taxon>
        <taxon>lamiids</taxon>
        <taxon>Gentianales</taxon>
        <taxon>Apocynaceae</taxon>
        <taxon>Rauvolfioideae</taxon>
        <taxon>Vinceae</taxon>
        <taxon>Catharanthinae</taxon>
        <taxon>Catharanthus</taxon>
    </lineage>
</organism>
<evidence type="ECO:0000313" key="1">
    <source>
        <dbReference type="EMBL" id="KAI5675544.1"/>
    </source>
</evidence>
<sequence>MLCCSTLQVTDKGLLFSAQQSSLSDFHSSAVSRWGFKPGQDPLRISRSTRSRAFQVLVNPNVSSGKRNSGKEVIMVDPLEAKRLAAKQMEKIKAKERFKRRREIEAINGAWAMIGLTAGLVIEGHTGNTILSQLSGYWAAFVGLFLR</sequence>
<keyword evidence="2" id="KW-1185">Reference proteome</keyword>
<gene>
    <name evidence="1" type="ORF">M9H77_06494</name>
</gene>
<dbReference type="EMBL" id="CM044702">
    <property type="protein sequence ID" value="KAI5675544.1"/>
    <property type="molecule type" value="Genomic_DNA"/>
</dbReference>
<accession>A0ACC0BSA2</accession>